<keyword evidence="3" id="KW-1185">Reference proteome</keyword>
<protein>
    <submittedName>
        <fullName evidence="2">Uncharacterized protein</fullName>
    </submittedName>
</protein>
<dbReference type="RefSeq" id="WP_211913877.1">
    <property type="nucleotide sequence ID" value="NZ_CP036498.1"/>
</dbReference>
<reference evidence="2 3" key="1">
    <citation type="submission" date="2019-02" db="EMBL/GenBank/DDBJ databases">
        <title>Emended description of the genus Rhodopseudomonas and description of Rhodopseudomonas albus sp. nov., a non-phototrophic, heavy-metal-tolerant bacterium isolated from garden soil.</title>
        <authorList>
            <person name="Bao Z."/>
            <person name="Cao W.W."/>
            <person name="Sato Y."/>
            <person name="Nishizawa T."/>
            <person name="Zhao J."/>
            <person name="Guo Y."/>
            <person name="Ohta H."/>
        </authorList>
    </citation>
    <scope>NUCLEOTIDE SEQUENCE [LARGE SCALE GENOMIC DNA]</scope>
    <source>
        <strain evidence="2 3">SK50-23</strain>
    </source>
</reference>
<evidence type="ECO:0000313" key="2">
    <source>
        <dbReference type="EMBL" id="QUS38845.1"/>
    </source>
</evidence>
<evidence type="ECO:0000256" key="1">
    <source>
        <dbReference type="SAM" id="Phobius"/>
    </source>
</evidence>
<dbReference type="EMBL" id="CP036498">
    <property type="protein sequence ID" value="QUS38845.1"/>
    <property type="molecule type" value="Genomic_DNA"/>
</dbReference>
<feature type="transmembrane region" description="Helical" evidence="1">
    <location>
        <begin position="36"/>
        <end position="56"/>
    </location>
</feature>
<proteinExistence type="predicted"/>
<accession>A0ABX8A8X2</accession>
<evidence type="ECO:0000313" key="3">
    <source>
        <dbReference type="Proteomes" id="UP000682843"/>
    </source>
</evidence>
<keyword evidence="1" id="KW-0472">Membrane</keyword>
<gene>
    <name evidence="2" type="ORF">RPMA_08385</name>
</gene>
<name>A0ABX8A8X2_9BRAD</name>
<keyword evidence="1" id="KW-1133">Transmembrane helix</keyword>
<organism evidence="2 3">
    <name type="scientific">Tardiphaga alba</name>
    <dbReference type="NCBI Taxonomy" id="340268"/>
    <lineage>
        <taxon>Bacteria</taxon>
        <taxon>Pseudomonadati</taxon>
        <taxon>Pseudomonadota</taxon>
        <taxon>Alphaproteobacteria</taxon>
        <taxon>Hyphomicrobiales</taxon>
        <taxon>Nitrobacteraceae</taxon>
        <taxon>Tardiphaga</taxon>
    </lineage>
</organism>
<keyword evidence="1" id="KW-0812">Transmembrane</keyword>
<dbReference type="Proteomes" id="UP000682843">
    <property type="component" value="Chromosome"/>
</dbReference>
<sequence length="61" mass="6378">MAEHEPITHPEEMRAAGEIQIGKYIDLRGTARVTPAGLICAGIAGVAILLAAAALVRASRR</sequence>